<evidence type="ECO:0000313" key="10">
    <source>
        <dbReference type="Proteomes" id="UP000239899"/>
    </source>
</evidence>
<keyword evidence="6" id="KW-0694">RNA-binding</keyword>
<keyword evidence="4" id="KW-0418">Kinase</keyword>
<accession>A0A2P6TVC8</accession>
<keyword evidence="10" id="KW-1185">Reference proteome</keyword>
<evidence type="ECO:0000259" key="8">
    <source>
        <dbReference type="PROSITE" id="PS50102"/>
    </source>
</evidence>
<dbReference type="EMBL" id="LHPG02000006">
    <property type="protein sequence ID" value="PRW58019.1"/>
    <property type="molecule type" value="Genomic_DNA"/>
</dbReference>
<dbReference type="PROSITE" id="PS00584">
    <property type="entry name" value="PFKB_KINASES_2"/>
    <property type="match status" value="1"/>
</dbReference>
<evidence type="ECO:0000313" key="9">
    <source>
        <dbReference type="EMBL" id="PRW58019.1"/>
    </source>
</evidence>
<dbReference type="PROSITE" id="PS00583">
    <property type="entry name" value="PFKB_KINASES_1"/>
    <property type="match status" value="1"/>
</dbReference>
<dbReference type="InterPro" id="IPR002173">
    <property type="entry name" value="Carboh/pur_kinase_PfkB_CS"/>
</dbReference>
<evidence type="ECO:0000256" key="1">
    <source>
        <dbReference type="ARBA" id="ARBA00010688"/>
    </source>
</evidence>
<dbReference type="GO" id="GO:0016301">
    <property type="term" value="F:kinase activity"/>
    <property type="evidence" value="ECO:0007669"/>
    <property type="project" value="UniProtKB-KW"/>
</dbReference>
<evidence type="ECO:0000256" key="3">
    <source>
        <dbReference type="ARBA" id="ARBA00022741"/>
    </source>
</evidence>
<organism evidence="9 10">
    <name type="scientific">Chlorella sorokiniana</name>
    <name type="common">Freshwater green alga</name>
    <dbReference type="NCBI Taxonomy" id="3076"/>
    <lineage>
        <taxon>Eukaryota</taxon>
        <taxon>Viridiplantae</taxon>
        <taxon>Chlorophyta</taxon>
        <taxon>core chlorophytes</taxon>
        <taxon>Trebouxiophyceae</taxon>
        <taxon>Chlorellales</taxon>
        <taxon>Chlorellaceae</taxon>
        <taxon>Chlorella clade</taxon>
        <taxon>Chlorella</taxon>
    </lineage>
</organism>
<feature type="compositionally biased region" description="Gly residues" evidence="7">
    <location>
        <begin position="52"/>
        <end position="62"/>
    </location>
</feature>
<comment type="similarity">
    <text evidence="1">Belongs to the carbohydrate kinase PfkB family.</text>
</comment>
<gene>
    <name evidence="9" type="ORF">C2E21_3556</name>
</gene>
<evidence type="ECO:0000256" key="7">
    <source>
        <dbReference type="SAM" id="MobiDB-lite"/>
    </source>
</evidence>
<evidence type="ECO:0000256" key="2">
    <source>
        <dbReference type="ARBA" id="ARBA00022679"/>
    </source>
</evidence>
<dbReference type="Proteomes" id="UP000239899">
    <property type="component" value="Unassembled WGS sequence"/>
</dbReference>
<dbReference type="GO" id="GO:0005524">
    <property type="term" value="F:ATP binding"/>
    <property type="evidence" value="ECO:0007669"/>
    <property type="project" value="UniProtKB-KW"/>
</dbReference>
<dbReference type="GO" id="GO:0003723">
    <property type="term" value="F:RNA binding"/>
    <property type="evidence" value="ECO:0007669"/>
    <property type="project" value="UniProtKB-UniRule"/>
</dbReference>
<dbReference type="InterPro" id="IPR012677">
    <property type="entry name" value="Nucleotide-bd_a/b_plait_sf"/>
</dbReference>
<sequence length="639" mass="68773">MLQAARLVRVGGLRACSSGSASLLTQKGFATEAEGLRQQGGDPQHQDEQRQQGGGGGRGGGAQQQPRKQRARREEFPADDGSQVNKKFFPAYICNVNSSLLREDIESFFAGYNLSLEDIRPEYSWDRFHISRFWLAFASAEDRQRALSRSGAYLGTRRVVMRTALPRDLTSAVYNPLAMTSRGRYLLVENLSTNSTSEDVIRLFTGYHLQAKAVTFLREQEGGELASRRRRDGDGAGHKAEKAVVRFATRQEAHRALRDRQGSFCGSNALRLRVLQPRVPSSRPLRASIAAMSAKEAMHGHYVASLGEALYDCLANQIGVPVDKVESWTPYPGGAPANVATGVARLGAGALFVSAIGKDDLGDDFVALLQKRGVDTSGVQRVERPTRDILVTRKPDGDRQFAGFGKAKTHEYADCYLDPGALPLDKIKAADALVTGTLGLAGGPTADAMRRAVAAAREGGHTTVVIDVNWRPVFWDDEAAAKSAVLEYIQQAHILKVTDEEAEWLFGIPPAEALEHPERVLEKGQGWRGVLVSAGEKGSAYAFRAPGGKLDMSGVVPVLDVKVADTTGAGDAYLAGFLFYMLLSGGLDSLVADPGKLRRGVEFATACGAFTCTKPGAIDAQPTAAEAEALLADKGRVAQ</sequence>
<dbReference type="PROSITE" id="PS50102">
    <property type="entry name" value="RRM"/>
    <property type="match status" value="1"/>
</dbReference>
<dbReference type="InterPro" id="IPR000504">
    <property type="entry name" value="RRM_dom"/>
</dbReference>
<evidence type="ECO:0000256" key="6">
    <source>
        <dbReference type="PROSITE-ProRule" id="PRU00176"/>
    </source>
</evidence>
<dbReference type="SUPFAM" id="SSF54928">
    <property type="entry name" value="RNA-binding domain, RBD"/>
    <property type="match status" value="1"/>
</dbReference>
<feature type="region of interest" description="Disordered" evidence="7">
    <location>
        <begin position="31"/>
        <end position="82"/>
    </location>
</feature>
<dbReference type="InterPro" id="IPR050306">
    <property type="entry name" value="PfkB_Carbo_kinase"/>
</dbReference>
<keyword evidence="5" id="KW-0067">ATP-binding</keyword>
<reference evidence="9 10" key="1">
    <citation type="journal article" date="2018" name="Plant J.">
        <title>Genome sequences of Chlorella sorokiniana UTEX 1602 and Micractinium conductrix SAG 241.80: implications to maltose excretion by a green alga.</title>
        <authorList>
            <person name="Arriola M.B."/>
            <person name="Velmurugan N."/>
            <person name="Zhang Y."/>
            <person name="Plunkett M.H."/>
            <person name="Hondzo H."/>
            <person name="Barney B.M."/>
        </authorList>
    </citation>
    <scope>NUCLEOTIDE SEQUENCE [LARGE SCALE GENOMIC DNA]</scope>
    <source>
        <strain evidence="10">UTEX 1602</strain>
    </source>
</reference>
<evidence type="ECO:0000256" key="5">
    <source>
        <dbReference type="ARBA" id="ARBA00022840"/>
    </source>
</evidence>
<dbReference type="Gene3D" id="3.30.70.330">
    <property type="match status" value="1"/>
</dbReference>
<dbReference type="Pfam" id="PF00294">
    <property type="entry name" value="PfkB"/>
    <property type="match status" value="1"/>
</dbReference>
<feature type="domain" description="RRM" evidence="8">
    <location>
        <begin position="184"/>
        <end position="292"/>
    </location>
</feature>
<name>A0A2P6TVC8_CHLSO</name>
<dbReference type="Gene3D" id="3.40.1190.20">
    <property type="match status" value="1"/>
</dbReference>
<dbReference type="OrthoDB" id="415590at2759"/>
<dbReference type="InterPro" id="IPR035979">
    <property type="entry name" value="RBD_domain_sf"/>
</dbReference>
<dbReference type="InterPro" id="IPR011611">
    <property type="entry name" value="PfkB_dom"/>
</dbReference>
<dbReference type="STRING" id="3076.A0A2P6TVC8"/>
<dbReference type="SUPFAM" id="SSF53613">
    <property type="entry name" value="Ribokinase-like"/>
    <property type="match status" value="1"/>
</dbReference>
<keyword evidence="2" id="KW-0808">Transferase</keyword>
<protein>
    <submittedName>
        <fullName evidence="9">Fructokinase</fullName>
    </submittedName>
</protein>
<dbReference type="CDD" id="cd01167">
    <property type="entry name" value="bac_FRK"/>
    <property type="match status" value="1"/>
</dbReference>
<dbReference type="PANTHER" id="PTHR43085:SF1">
    <property type="entry name" value="PSEUDOURIDINE KINASE-RELATED"/>
    <property type="match status" value="1"/>
</dbReference>
<dbReference type="InterPro" id="IPR029056">
    <property type="entry name" value="Ribokinase-like"/>
</dbReference>
<dbReference type="AlphaFoldDB" id="A0A2P6TVC8"/>
<comment type="caution">
    <text evidence="9">The sequence shown here is derived from an EMBL/GenBank/DDBJ whole genome shotgun (WGS) entry which is preliminary data.</text>
</comment>
<keyword evidence="3" id="KW-0547">Nucleotide-binding</keyword>
<proteinExistence type="inferred from homology"/>
<evidence type="ECO:0000256" key="4">
    <source>
        <dbReference type="ARBA" id="ARBA00022777"/>
    </source>
</evidence>
<dbReference type="PANTHER" id="PTHR43085">
    <property type="entry name" value="HEXOKINASE FAMILY MEMBER"/>
    <property type="match status" value="1"/>
</dbReference>